<comment type="caution">
    <text evidence="2">The sequence shown here is derived from an EMBL/GenBank/DDBJ whole genome shotgun (WGS) entry which is preliminary data.</text>
</comment>
<name>A0ABN2SZV6_9MICO</name>
<keyword evidence="1" id="KW-0812">Transmembrane</keyword>
<evidence type="ECO:0000313" key="3">
    <source>
        <dbReference type="Proteomes" id="UP001500326"/>
    </source>
</evidence>
<dbReference type="Proteomes" id="UP001500326">
    <property type="component" value="Unassembled WGS sequence"/>
</dbReference>
<proteinExistence type="predicted"/>
<protein>
    <recommendedName>
        <fullName evidence="4">Flagellar biosynthesis protein FlhA</fullName>
    </recommendedName>
</protein>
<feature type="transmembrane region" description="Helical" evidence="1">
    <location>
        <begin position="12"/>
        <end position="32"/>
    </location>
</feature>
<dbReference type="EMBL" id="BAAAOH010000001">
    <property type="protein sequence ID" value="GAA1995315.1"/>
    <property type="molecule type" value="Genomic_DNA"/>
</dbReference>
<evidence type="ECO:0008006" key="4">
    <source>
        <dbReference type="Google" id="ProtNLM"/>
    </source>
</evidence>
<reference evidence="2 3" key="1">
    <citation type="journal article" date="2019" name="Int. J. Syst. Evol. Microbiol.">
        <title>The Global Catalogue of Microorganisms (GCM) 10K type strain sequencing project: providing services to taxonomists for standard genome sequencing and annotation.</title>
        <authorList>
            <consortium name="The Broad Institute Genomics Platform"/>
            <consortium name="The Broad Institute Genome Sequencing Center for Infectious Disease"/>
            <person name="Wu L."/>
            <person name="Ma J."/>
        </authorList>
    </citation>
    <scope>NUCLEOTIDE SEQUENCE [LARGE SCALE GENOMIC DNA]</scope>
    <source>
        <strain evidence="2 3">JCM 14902</strain>
    </source>
</reference>
<keyword evidence="1" id="KW-0472">Membrane</keyword>
<feature type="transmembrane region" description="Helical" evidence="1">
    <location>
        <begin position="38"/>
        <end position="57"/>
    </location>
</feature>
<organism evidence="2 3">
    <name type="scientific">Microbacterium pumilum</name>
    <dbReference type="NCBI Taxonomy" id="344165"/>
    <lineage>
        <taxon>Bacteria</taxon>
        <taxon>Bacillati</taxon>
        <taxon>Actinomycetota</taxon>
        <taxon>Actinomycetes</taxon>
        <taxon>Micrococcales</taxon>
        <taxon>Microbacteriaceae</taxon>
        <taxon>Microbacterium</taxon>
    </lineage>
</organism>
<accession>A0ABN2SZV6</accession>
<evidence type="ECO:0000313" key="2">
    <source>
        <dbReference type="EMBL" id="GAA1995315.1"/>
    </source>
</evidence>
<gene>
    <name evidence="2" type="ORF">GCM10009777_34290</name>
</gene>
<evidence type="ECO:0000256" key="1">
    <source>
        <dbReference type="SAM" id="Phobius"/>
    </source>
</evidence>
<keyword evidence="3" id="KW-1185">Reference proteome</keyword>
<keyword evidence="1" id="KW-1133">Transmembrane helix</keyword>
<sequence length="68" mass="7674">MRRKGDARTVSRMWTFVVILLVVWAILAVVGFVFEGLLWLAIIGIILFVGTLIVGFIRQSRGEKKDTP</sequence>